<dbReference type="GO" id="GO:0008270">
    <property type="term" value="F:zinc ion binding"/>
    <property type="evidence" value="ECO:0007669"/>
    <property type="project" value="TreeGrafter"/>
</dbReference>
<dbReference type="Pfam" id="PF00490">
    <property type="entry name" value="ALAD"/>
    <property type="match status" value="1"/>
</dbReference>
<dbReference type="AlphaFoldDB" id="A0A918KDT3"/>
<evidence type="ECO:0000256" key="4">
    <source>
        <dbReference type="ARBA" id="ARBA00020771"/>
    </source>
</evidence>
<evidence type="ECO:0000256" key="2">
    <source>
        <dbReference type="ARBA" id="ARBA00008055"/>
    </source>
</evidence>
<keyword evidence="7 11" id="KW-0627">Porphyrin biosynthesis</keyword>
<dbReference type="GO" id="GO:0006783">
    <property type="term" value="P:heme biosynthetic process"/>
    <property type="evidence" value="ECO:0007669"/>
    <property type="project" value="UniProtKB-KW"/>
</dbReference>
<dbReference type="GO" id="GO:0005829">
    <property type="term" value="C:cytosol"/>
    <property type="evidence" value="ECO:0007669"/>
    <property type="project" value="TreeGrafter"/>
</dbReference>
<dbReference type="EC" id="4.2.1.24" evidence="3 11"/>
<dbReference type="InterPro" id="IPR001731">
    <property type="entry name" value="ALAD"/>
</dbReference>
<dbReference type="PROSITE" id="PS00169">
    <property type="entry name" value="D_ALA_DEHYDRATASE"/>
    <property type="match status" value="1"/>
</dbReference>
<comment type="caution">
    <text evidence="13">The sequence shown here is derived from an EMBL/GenBank/DDBJ whole genome shotgun (WGS) entry which is preliminary data.</text>
</comment>
<comment type="catalytic activity">
    <reaction evidence="8 11">
        <text>2 5-aminolevulinate = porphobilinogen + 2 H2O + H(+)</text>
        <dbReference type="Rhea" id="RHEA:24064"/>
        <dbReference type="ChEBI" id="CHEBI:15377"/>
        <dbReference type="ChEBI" id="CHEBI:15378"/>
        <dbReference type="ChEBI" id="CHEBI:58126"/>
        <dbReference type="ChEBI" id="CHEBI:356416"/>
        <dbReference type="EC" id="4.2.1.24"/>
    </reaction>
</comment>
<dbReference type="PANTHER" id="PTHR11458">
    <property type="entry name" value="DELTA-AMINOLEVULINIC ACID DEHYDRATASE"/>
    <property type="match status" value="1"/>
</dbReference>
<evidence type="ECO:0000256" key="7">
    <source>
        <dbReference type="ARBA" id="ARBA00023244"/>
    </source>
</evidence>
<keyword evidence="10" id="KW-0460">Magnesium</keyword>
<evidence type="ECO:0000256" key="1">
    <source>
        <dbReference type="ARBA" id="ARBA00004694"/>
    </source>
</evidence>
<dbReference type="PIRSF" id="PIRSF001415">
    <property type="entry name" value="Porphbilin_synth"/>
    <property type="match status" value="1"/>
</dbReference>
<reference evidence="13 14" key="1">
    <citation type="journal article" date="2014" name="Int. J. Syst. Evol. Microbiol.">
        <title>Complete genome sequence of Corynebacterium casei LMG S-19264T (=DSM 44701T), isolated from a smear-ripened cheese.</title>
        <authorList>
            <consortium name="US DOE Joint Genome Institute (JGI-PGF)"/>
            <person name="Walter F."/>
            <person name="Albersmeier A."/>
            <person name="Kalinowski J."/>
            <person name="Ruckert C."/>
        </authorList>
    </citation>
    <scope>NUCLEOTIDE SEQUENCE [LARGE SCALE GENOMIC DNA]</scope>
    <source>
        <strain evidence="13 14">KCTC 23968</strain>
    </source>
</reference>
<name>A0A918KDT3_9PROT</name>
<keyword evidence="6 11" id="KW-0456">Lyase</keyword>
<dbReference type="PRINTS" id="PR00144">
    <property type="entry name" value="DALDHYDRTASE"/>
</dbReference>
<dbReference type="SUPFAM" id="SSF51569">
    <property type="entry name" value="Aldolase"/>
    <property type="match status" value="1"/>
</dbReference>
<evidence type="ECO:0000256" key="12">
    <source>
        <dbReference type="RuleBase" id="RU004161"/>
    </source>
</evidence>
<evidence type="ECO:0000256" key="6">
    <source>
        <dbReference type="ARBA" id="ARBA00023239"/>
    </source>
</evidence>
<proteinExistence type="inferred from homology"/>
<dbReference type="PANTHER" id="PTHR11458:SF0">
    <property type="entry name" value="DELTA-AMINOLEVULINIC ACID DEHYDRATASE"/>
    <property type="match status" value="1"/>
</dbReference>
<dbReference type="Gene3D" id="3.20.20.70">
    <property type="entry name" value="Aldolase class I"/>
    <property type="match status" value="1"/>
</dbReference>
<comment type="similarity">
    <text evidence="2 12">Belongs to the ALAD family.</text>
</comment>
<accession>A0A918KDT3</accession>
<protein>
    <recommendedName>
        <fullName evidence="4 11">Delta-aminolevulinic acid dehydratase</fullName>
        <ecNumber evidence="3 11">4.2.1.24</ecNumber>
    </recommendedName>
</protein>
<keyword evidence="5" id="KW-0350">Heme biosynthesis</keyword>
<dbReference type="InterPro" id="IPR030656">
    <property type="entry name" value="ALAD_AS"/>
</dbReference>
<dbReference type="FunFam" id="3.20.20.70:FF:000019">
    <property type="entry name" value="Delta-aminolevulinic acid dehydratase"/>
    <property type="match status" value="1"/>
</dbReference>
<sequence length="310" mass="33211">MVAETHLTVNDLVLTAIVSDAGPDRVDIPSLPGVQRLSVNALVEEARRAADLGIPAMAIFPNISENEKSEDAAEAANPKGLVPQAVRAIKDAVPEIGVIVDVALDPYTSHGHDGLMEGDIILNDPTVEMLARVGVMLADAGADIVAPSDMMDGRIEAVRQGLDDAGHTDISILSYAAKFASGFYGPYRDAIGTKTALKGDKRTYQMNPANIDVALREVELDLAEGADMVMVKPGMPYLDVISAIKAEFARPTFAFQVSGEYAMMKAAGQNGWLDYDRIMMESLMSFKRAGCDGILTYAAIEVAERLKESH</sequence>
<comment type="pathway">
    <text evidence="1">Porphyrin-containing compound metabolism; protoporphyrin-IX biosynthesis; coproporphyrinogen-III from 5-aminolevulinate: step 1/4.</text>
</comment>
<evidence type="ECO:0000313" key="14">
    <source>
        <dbReference type="Proteomes" id="UP000600865"/>
    </source>
</evidence>
<keyword evidence="10" id="KW-0479">Metal-binding</keyword>
<evidence type="ECO:0000256" key="9">
    <source>
        <dbReference type="PIRSR" id="PIRSR001415-1"/>
    </source>
</evidence>
<gene>
    <name evidence="13" type="primary">hemB</name>
    <name evidence="13" type="ORF">GCM10011309_06790</name>
</gene>
<evidence type="ECO:0000256" key="10">
    <source>
        <dbReference type="PIRSR" id="PIRSR001415-5"/>
    </source>
</evidence>
<evidence type="ECO:0000256" key="3">
    <source>
        <dbReference type="ARBA" id="ARBA00012053"/>
    </source>
</evidence>
<comment type="subunit">
    <text evidence="11">Homooctamer.</text>
</comment>
<keyword evidence="14" id="KW-1185">Reference proteome</keyword>
<evidence type="ECO:0000256" key="5">
    <source>
        <dbReference type="ARBA" id="ARBA00023133"/>
    </source>
</evidence>
<feature type="active site" description="Schiff-base intermediate with substrate" evidence="9">
    <location>
        <position position="178"/>
    </location>
</feature>
<dbReference type="InterPro" id="IPR013785">
    <property type="entry name" value="Aldolase_TIM"/>
</dbReference>
<evidence type="ECO:0000256" key="11">
    <source>
        <dbReference type="RuleBase" id="RU000515"/>
    </source>
</evidence>
<evidence type="ECO:0000256" key="8">
    <source>
        <dbReference type="ARBA" id="ARBA00047651"/>
    </source>
</evidence>
<dbReference type="NCBIfam" id="NF006762">
    <property type="entry name" value="PRK09283.1"/>
    <property type="match status" value="1"/>
</dbReference>
<feature type="binding site" evidence="10">
    <location>
        <position position="217"/>
    </location>
    <ligand>
        <name>Mg(2+)</name>
        <dbReference type="ChEBI" id="CHEBI:18420"/>
    </ligand>
</feature>
<evidence type="ECO:0000313" key="13">
    <source>
        <dbReference type="EMBL" id="GGX59655.1"/>
    </source>
</evidence>
<organism evidence="13 14">
    <name type="scientific">Litorimonas cladophorae</name>
    <dbReference type="NCBI Taxonomy" id="1220491"/>
    <lineage>
        <taxon>Bacteria</taxon>
        <taxon>Pseudomonadati</taxon>
        <taxon>Pseudomonadota</taxon>
        <taxon>Alphaproteobacteria</taxon>
        <taxon>Maricaulales</taxon>
        <taxon>Robiginitomaculaceae</taxon>
    </lineage>
</organism>
<dbReference type="SMART" id="SM01004">
    <property type="entry name" value="ALAD"/>
    <property type="match status" value="1"/>
</dbReference>
<dbReference type="GO" id="GO:0004655">
    <property type="term" value="F:porphobilinogen synthase activity"/>
    <property type="evidence" value="ECO:0007669"/>
    <property type="project" value="UniProtKB-EC"/>
</dbReference>
<dbReference type="Proteomes" id="UP000600865">
    <property type="component" value="Unassembled WGS sequence"/>
</dbReference>
<feature type="active site" description="Schiff-base intermediate with substrate" evidence="9">
    <location>
        <position position="232"/>
    </location>
</feature>
<dbReference type="EMBL" id="BMYV01000001">
    <property type="protein sequence ID" value="GGX59655.1"/>
    <property type="molecule type" value="Genomic_DNA"/>
</dbReference>